<evidence type="ECO:0000256" key="1">
    <source>
        <dbReference type="ARBA" id="ARBA00006484"/>
    </source>
</evidence>
<dbReference type="InterPro" id="IPR036291">
    <property type="entry name" value="NAD(P)-bd_dom_sf"/>
</dbReference>
<gene>
    <name evidence="3" type="ORF">PT974_01686</name>
</gene>
<dbReference type="PANTHER" id="PTHR24320:SF272">
    <property type="entry name" value="NAD(P)-BINDING ROSSMANN-FOLD SUPERFAMILY PROTEIN"/>
    <property type="match status" value="1"/>
</dbReference>
<evidence type="ECO:0000313" key="3">
    <source>
        <dbReference type="EMBL" id="KAK5996352.1"/>
    </source>
</evidence>
<accession>A0ABR0SW56</accession>
<evidence type="ECO:0000313" key="4">
    <source>
        <dbReference type="Proteomes" id="UP001338125"/>
    </source>
</evidence>
<keyword evidence="2" id="KW-0560">Oxidoreductase</keyword>
<dbReference type="InterPro" id="IPR002347">
    <property type="entry name" value="SDR_fam"/>
</dbReference>
<keyword evidence="4" id="KW-1185">Reference proteome</keyword>
<comment type="similarity">
    <text evidence="1">Belongs to the short-chain dehydrogenases/reductases (SDR) family.</text>
</comment>
<comment type="caution">
    <text evidence="3">The sequence shown here is derived from an EMBL/GenBank/DDBJ whole genome shotgun (WGS) entry which is preliminary data.</text>
</comment>
<evidence type="ECO:0000256" key="2">
    <source>
        <dbReference type="ARBA" id="ARBA00023002"/>
    </source>
</evidence>
<reference evidence="3 4" key="1">
    <citation type="submission" date="2024-01" db="EMBL/GenBank/DDBJ databases">
        <title>Complete genome of Cladobotryum mycophilum ATHUM6906.</title>
        <authorList>
            <person name="Christinaki A.C."/>
            <person name="Myridakis A.I."/>
            <person name="Kouvelis V.N."/>
        </authorList>
    </citation>
    <scope>NUCLEOTIDE SEQUENCE [LARGE SCALE GENOMIC DNA]</scope>
    <source>
        <strain evidence="3 4">ATHUM6906</strain>
    </source>
</reference>
<dbReference type="PANTHER" id="PTHR24320">
    <property type="entry name" value="RETINOL DEHYDROGENASE"/>
    <property type="match status" value="1"/>
</dbReference>
<dbReference type="Gene3D" id="3.40.50.720">
    <property type="entry name" value="NAD(P)-binding Rossmann-like Domain"/>
    <property type="match status" value="1"/>
</dbReference>
<dbReference type="PRINTS" id="PR00081">
    <property type="entry name" value="GDHRDH"/>
</dbReference>
<sequence length="322" mass="34700">MTNPLNPYIDLYAKPLGVGDQRPTGFQVVQDNNAIAAYSGKVVLITGGTNGIGLETVRAMHATGADVFFTARDVAKGERVRQDILSKSEGKGKLEVIIMDMDSLESVRGAANDFLAKSSKLNVLINNAGIMNTPYSKTTDGFERQFGVNHLAHFLLTVLLLPALEAAASLDFASRVINVSSSSHRYSQVDFDNYNYTPETYNGSLAYGQSKTANIWMANYIDRVYGPRGVHGLSLGPGGIWTGLLAFTNTETVANFKKDPKVVPNMQSAEQGCATILWAAVGKKTGDFFTAMSSAAASWVKGQVAEEDRLWELSAKLTGVKA</sequence>
<name>A0ABR0SW56_9HYPO</name>
<proteinExistence type="inferred from homology"/>
<protein>
    <submittedName>
        <fullName evidence="3">Short-chain dehydrogenase/reductase prx1</fullName>
    </submittedName>
</protein>
<dbReference type="Pfam" id="PF00106">
    <property type="entry name" value="adh_short"/>
    <property type="match status" value="1"/>
</dbReference>
<dbReference type="SUPFAM" id="SSF51735">
    <property type="entry name" value="NAD(P)-binding Rossmann-fold domains"/>
    <property type="match status" value="1"/>
</dbReference>
<dbReference type="EMBL" id="JAVFKD010000002">
    <property type="protein sequence ID" value="KAK5996352.1"/>
    <property type="molecule type" value="Genomic_DNA"/>
</dbReference>
<organism evidence="3 4">
    <name type="scientific">Cladobotryum mycophilum</name>
    <dbReference type="NCBI Taxonomy" id="491253"/>
    <lineage>
        <taxon>Eukaryota</taxon>
        <taxon>Fungi</taxon>
        <taxon>Dikarya</taxon>
        <taxon>Ascomycota</taxon>
        <taxon>Pezizomycotina</taxon>
        <taxon>Sordariomycetes</taxon>
        <taxon>Hypocreomycetidae</taxon>
        <taxon>Hypocreales</taxon>
        <taxon>Hypocreaceae</taxon>
        <taxon>Cladobotryum</taxon>
    </lineage>
</organism>
<dbReference type="Proteomes" id="UP001338125">
    <property type="component" value="Unassembled WGS sequence"/>
</dbReference>